<dbReference type="PROSITE" id="PS51257">
    <property type="entry name" value="PROKAR_LIPOPROTEIN"/>
    <property type="match status" value="1"/>
</dbReference>
<organism evidence="1 2">
    <name type="scientific">Hyphomicrobium album</name>
    <dbReference type="NCBI Taxonomy" id="2665159"/>
    <lineage>
        <taxon>Bacteria</taxon>
        <taxon>Pseudomonadati</taxon>
        <taxon>Pseudomonadota</taxon>
        <taxon>Alphaproteobacteria</taxon>
        <taxon>Hyphomicrobiales</taxon>
        <taxon>Hyphomicrobiaceae</taxon>
        <taxon>Hyphomicrobium</taxon>
    </lineage>
</organism>
<evidence type="ECO:0000313" key="1">
    <source>
        <dbReference type="EMBL" id="MTD93267.1"/>
    </source>
</evidence>
<name>A0A6I3KHT5_9HYPH</name>
<dbReference type="RefSeq" id="WP_154737822.1">
    <property type="nucleotide sequence ID" value="NZ_WMBQ01000001.1"/>
</dbReference>
<protein>
    <recommendedName>
        <fullName evidence="3">Lipoprotein</fullName>
    </recommendedName>
</protein>
<keyword evidence="2" id="KW-1185">Reference proteome</keyword>
<dbReference type="Proteomes" id="UP000440694">
    <property type="component" value="Unassembled WGS sequence"/>
</dbReference>
<dbReference type="AlphaFoldDB" id="A0A6I3KHT5"/>
<sequence length="84" mass="9046">MLRVIAGIVVGLALSGCATDTGRQALGYGDYAGYTCEQLGQEAVRLMRATTNRSEHLLVDDRAERDTAMRQLAVVKRASADKSC</sequence>
<dbReference type="EMBL" id="WMBQ01000001">
    <property type="protein sequence ID" value="MTD93267.1"/>
    <property type="molecule type" value="Genomic_DNA"/>
</dbReference>
<evidence type="ECO:0008006" key="3">
    <source>
        <dbReference type="Google" id="ProtNLM"/>
    </source>
</evidence>
<proteinExistence type="predicted"/>
<comment type="caution">
    <text evidence="1">The sequence shown here is derived from an EMBL/GenBank/DDBJ whole genome shotgun (WGS) entry which is preliminary data.</text>
</comment>
<evidence type="ECO:0000313" key="2">
    <source>
        <dbReference type="Proteomes" id="UP000440694"/>
    </source>
</evidence>
<reference evidence="1 2" key="1">
    <citation type="submission" date="2019-11" db="EMBL/GenBank/DDBJ databases">
        <title>Identification of a novel strain.</title>
        <authorList>
            <person name="Xu Q."/>
            <person name="Wang G."/>
        </authorList>
    </citation>
    <scope>NUCLEOTIDE SEQUENCE [LARGE SCALE GENOMIC DNA]</scope>
    <source>
        <strain evidence="2">xq</strain>
    </source>
</reference>
<gene>
    <name evidence="1" type="ORF">GIW81_02830</name>
</gene>
<accession>A0A6I3KHT5</accession>